<evidence type="ECO:0000259" key="3">
    <source>
        <dbReference type="PROSITE" id="PS51845"/>
    </source>
</evidence>
<gene>
    <name evidence="4" type="ORF">AaE_000771</name>
</gene>
<dbReference type="GO" id="GO:0046872">
    <property type="term" value="F:metal ion binding"/>
    <property type="evidence" value="ECO:0007669"/>
    <property type="project" value="UniProtKB-KW"/>
</dbReference>
<organism evidence="4 5">
    <name type="scientific">Aphanomyces astaci</name>
    <name type="common">Crayfish plague agent</name>
    <dbReference type="NCBI Taxonomy" id="112090"/>
    <lineage>
        <taxon>Eukaryota</taxon>
        <taxon>Sar</taxon>
        <taxon>Stramenopiles</taxon>
        <taxon>Oomycota</taxon>
        <taxon>Saprolegniomycetes</taxon>
        <taxon>Saprolegniales</taxon>
        <taxon>Verrucalvaceae</taxon>
        <taxon>Aphanomyces</taxon>
    </lineage>
</organism>
<feature type="non-terminal residue" evidence="4">
    <location>
        <position position="1"/>
    </location>
</feature>
<dbReference type="GO" id="GO:0007165">
    <property type="term" value="P:signal transduction"/>
    <property type="evidence" value="ECO:0007669"/>
    <property type="project" value="InterPro"/>
</dbReference>
<accession>A0A6A5AYC7</accession>
<sequence>KSVLENMHLAESFLLTQDNPNCDIWVRMKDKTYREMRKAIIEMVLATDLSMHLQLVGSLKSMIISDEKHDIANDPMILMRASGGEMWRHWALGQVSQAARAVVVVDCRGVLLAGGRRTRCVYRGVAVHGSVG</sequence>
<evidence type="ECO:0000313" key="5">
    <source>
        <dbReference type="Proteomes" id="UP000469452"/>
    </source>
</evidence>
<dbReference type="PROSITE" id="PS51845">
    <property type="entry name" value="PDEASE_I_2"/>
    <property type="match status" value="1"/>
</dbReference>
<evidence type="ECO:0000256" key="2">
    <source>
        <dbReference type="ARBA" id="ARBA00022801"/>
    </source>
</evidence>
<dbReference type="GO" id="GO:0004114">
    <property type="term" value="F:3',5'-cyclic-nucleotide phosphodiesterase activity"/>
    <property type="evidence" value="ECO:0007669"/>
    <property type="project" value="InterPro"/>
</dbReference>
<name>A0A6A5AYC7_APHAT</name>
<keyword evidence="1" id="KW-0479">Metal-binding</keyword>
<reference evidence="4 5" key="1">
    <citation type="submission" date="2019-06" db="EMBL/GenBank/DDBJ databases">
        <title>Genomics analysis of Aphanomyces spp. identifies a new class of oomycete effector associated with host adaptation.</title>
        <authorList>
            <person name="Gaulin E."/>
        </authorList>
    </citation>
    <scope>NUCLEOTIDE SEQUENCE [LARGE SCALE GENOMIC DNA]</scope>
    <source>
        <strain evidence="4 5">E</strain>
    </source>
</reference>
<evidence type="ECO:0000256" key="1">
    <source>
        <dbReference type="ARBA" id="ARBA00022723"/>
    </source>
</evidence>
<dbReference type="EMBL" id="VJMI01001428">
    <property type="protein sequence ID" value="KAF0775529.1"/>
    <property type="molecule type" value="Genomic_DNA"/>
</dbReference>
<feature type="domain" description="PDEase" evidence="3">
    <location>
        <begin position="1"/>
        <end position="132"/>
    </location>
</feature>
<evidence type="ECO:0000313" key="4">
    <source>
        <dbReference type="EMBL" id="KAF0775529.1"/>
    </source>
</evidence>
<protein>
    <recommendedName>
        <fullName evidence="3">PDEase domain-containing protein</fullName>
    </recommendedName>
</protein>
<dbReference type="PANTHER" id="PTHR11347">
    <property type="entry name" value="CYCLIC NUCLEOTIDE PHOSPHODIESTERASE"/>
    <property type="match status" value="1"/>
</dbReference>
<comment type="caution">
    <text evidence="4">The sequence shown here is derived from an EMBL/GenBank/DDBJ whole genome shotgun (WGS) entry which is preliminary data.</text>
</comment>
<keyword evidence="2" id="KW-0378">Hydrolase</keyword>
<dbReference type="Pfam" id="PF00233">
    <property type="entry name" value="PDEase_I"/>
    <property type="match status" value="1"/>
</dbReference>
<dbReference type="AlphaFoldDB" id="A0A6A5AYC7"/>
<dbReference type="InterPro" id="IPR036971">
    <property type="entry name" value="PDEase_catalytic_dom_sf"/>
</dbReference>
<dbReference type="Proteomes" id="UP000469452">
    <property type="component" value="Unassembled WGS sequence"/>
</dbReference>
<dbReference type="Gene3D" id="1.10.1300.10">
    <property type="entry name" value="3'5'-cyclic nucleotide phosphodiesterase, catalytic domain"/>
    <property type="match status" value="1"/>
</dbReference>
<dbReference type="SUPFAM" id="SSF109604">
    <property type="entry name" value="HD-domain/PDEase-like"/>
    <property type="match status" value="1"/>
</dbReference>
<proteinExistence type="predicted"/>
<dbReference type="InterPro" id="IPR002073">
    <property type="entry name" value="PDEase_catalytic_dom"/>
</dbReference>